<accession>H0EI99</accession>
<evidence type="ECO:0000313" key="1">
    <source>
        <dbReference type="EMBL" id="EHL01620.1"/>
    </source>
</evidence>
<dbReference type="EMBL" id="AGUE01000047">
    <property type="protein sequence ID" value="EHL01620.1"/>
    <property type="molecule type" value="Genomic_DNA"/>
</dbReference>
<dbReference type="HOGENOM" id="CLU_1461463_0_0_1"/>
<gene>
    <name evidence="1" type="ORF">M7I_2252</name>
</gene>
<reference evidence="1 2" key="1">
    <citation type="journal article" date="2012" name="Eukaryot. Cell">
        <title>Genome sequence of the fungus Glarea lozoyensis: the first genome sequence of a species from the Helotiaceae family.</title>
        <authorList>
            <person name="Youssar L."/>
            <person name="Gruening B.A."/>
            <person name="Erxleben A."/>
            <person name="Guenther S."/>
            <person name="Huettel W."/>
        </authorList>
    </citation>
    <scope>NUCLEOTIDE SEQUENCE [LARGE SCALE GENOMIC DNA]</scope>
    <source>
        <strain evidence="2">ATCC 74030 / MF5533</strain>
    </source>
</reference>
<organism evidence="1 2">
    <name type="scientific">Glarea lozoyensis (strain ATCC 74030 / MF5533)</name>
    <dbReference type="NCBI Taxonomy" id="1104152"/>
    <lineage>
        <taxon>Eukaryota</taxon>
        <taxon>Fungi</taxon>
        <taxon>Dikarya</taxon>
        <taxon>Ascomycota</taxon>
        <taxon>Pezizomycotina</taxon>
        <taxon>Leotiomycetes</taxon>
        <taxon>Helotiales</taxon>
        <taxon>Helotiaceae</taxon>
        <taxon>Glarea</taxon>
    </lineage>
</organism>
<protein>
    <submittedName>
        <fullName evidence="1">Uncharacterized protein</fullName>
    </submittedName>
</protein>
<proteinExistence type="predicted"/>
<name>H0EI99_GLAL7</name>
<dbReference type="InParanoid" id="H0EI99"/>
<dbReference type="AlphaFoldDB" id="H0EI99"/>
<comment type="caution">
    <text evidence="1">The sequence shown here is derived from an EMBL/GenBank/DDBJ whole genome shotgun (WGS) entry which is preliminary data.</text>
</comment>
<evidence type="ECO:0000313" key="2">
    <source>
        <dbReference type="Proteomes" id="UP000005446"/>
    </source>
</evidence>
<sequence length="185" mass="20762">MGLAALLEGPGVEVPDVLPSSWPSPRVLSLRLRGRALSPEAWGESARGLGVEDREEEEIMIEYTEAVTGEVVVRMGIRQGTWIVNWQSSDYGVPVFITRRLRDAGQGASCMRKRLEVGAVIVVGGGWSMGLKRLRWPRYVVHRQAMSLQMWGTENTQIPTLLIYAYRKAIFLFILIPLTYMSSKI</sequence>
<keyword evidence="2" id="KW-1185">Reference proteome</keyword>
<dbReference type="Proteomes" id="UP000005446">
    <property type="component" value="Unassembled WGS sequence"/>
</dbReference>